<dbReference type="Proteomes" id="UP000814033">
    <property type="component" value="Unassembled WGS sequence"/>
</dbReference>
<evidence type="ECO:0000313" key="1">
    <source>
        <dbReference type="EMBL" id="KAI0053258.1"/>
    </source>
</evidence>
<dbReference type="EMBL" id="MU275841">
    <property type="protein sequence ID" value="KAI0053258.1"/>
    <property type="molecule type" value="Genomic_DNA"/>
</dbReference>
<name>A0ACB8SBQ8_9AGAM</name>
<reference evidence="1" key="2">
    <citation type="journal article" date="2022" name="New Phytol.">
        <title>Evolutionary transition to the ectomycorrhizal habit in the genomes of a hyperdiverse lineage of mushroom-forming fungi.</title>
        <authorList>
            <person name="Looney B."/>
            <person name="Miyauchi S."/>
            <person name="Morin E."/>
            <person name="Drula E."/>
            <person name="Courty P.E."/>
            <person name="Kohler A."/>
            <person name="Kuo A."/>
            <person name="LaButti K."/>
            <person name="Pangilinan J."/>
            <person name="Lipzen A."/>
            <person name="Riley R."/>
            <person name="Andreopoulos W."/>
            <person name="He G."/>
            <person name="Johnson J."/>
            <person name="Nolan M."/>
            <person name="Tritt A."/>
            <person name="Barry K.W."/>
            <person name="Grigoriev I.V."/>
            <person name="Nagy L.G."/>
            <person name="Hibbett D."/>
            <person name="Henrissat B."/>
            <person name="Matheny P.B."/>
            <person name="Labbe J."/>
            <person name="Martin F.M."/>
        </authorList>
    </citation>
    <scope>NUCLEOTIDE SEQUENCE</scope>
    <source>
        <strain evidence="1">FP105234-sp</strain>
    </source>
</reference>
<protein>
    <submittedName>
        <fullName evidence="1">Uncharacterized protein</fullName>
    </submittedName>
</protein>
<reference evidence="1" key="1">
    <citation type="submission" date="2021-02" db="EMBL/GenBank/DDBJ databases">
        <authorList>
            <consortium name="DOE Joint Genome Institute"/>
            <person name="Ahrendt S."/>
            <person name="Looney B.P."/>
            <person name="Miyauchi S."/>
            <person name="Morin E."/>
            <person name="Drula E."/>
            <person name="Courty P.E."/>
            <person name="Chicoki N."/>
            <person name="Fauchery L."/>
            <person name="Kohler A."/>
            <person name="Kuo A."/>
            <person name="Labutti K."/>
            <person name="Pangilinan J."/>
            <person name="Lipzen A."/>
            <person name="Riley R."/>
            <person name="Andreopoulos W."/>
            <person name="He G."/>
            <person name="Johnson J."/>
            <person name="Barry K.W."/>
            <person name="Grigoriev I.V."/>
            <person name="Nagy L."/>
            <person name="Hibbett D."/>
            <person name="Henrissat B."/>
            <person name="Matheny P.B."/>
            <person name="Labbe J."/>
            <person name="Martin F."/>
        </authorList>
    </citation>
    <scope>NUCLEOTIDE SEQUENCE</scope>
    <source>
        <strain evidence="1">FP105234-sp</strain>
    </source>
</reference>
<keyword evidence="2" id="KW-1185">Reference proteome</keyword>
<comment type="caution">
    <text evidence="1">The sequence shown here is derived from an EMBL/GenBank/DDBJ whole genome shotgun (WGS) entry which is preliminary data.</text>
</comment>
<organism evidence="1 2">
    <name type="scientific">Auriscalpium vulgare</name>
    <dbReference type="NCBI Taxonomy" id="40419"/>
    <lineage>
        <taxon>Eukaryota</taxon>
        <taxon>Fungi</taxon>
        <taxon>Dikarya</taxon>
        <taxon>Basidiomycota</taxon>
        <taxon>Agaricomycotina</taxon>
        <taxon>Agaricomycetes</taxon>
        <taxon>Russulales</taxon>
        <taxon>Auriscalpiaceae</taxon>
        <taxon>Auriscalpium</taxon>
    </lineage>
</organism>
<accession>A0ACB8SBQ8</accession>
<sequence length="222" mass="23321">MAARNPAALSEILGIPSSSVPSTPTAQPTPAPTPTLTAIEEGLVKQTTASQSVADYFKMKLLAKSGGGSGSVTPDGEGERRGLGAFRLRYAEEGDEDEEERPRMGLGAGSAFAGMFASASVKEVVSVDAEETPEARDEDAKRERKAAKDERRRAKDERRRLRAEAKAKALAEAADEVPATSLAPAVVEVEAKRGAGKTKTAGGDAEIAGENKSGRKRRKAVE</sequence>
<proteinExistence type="predicted"/>
<gene>
    <name evidence="1" type="ORF">FA95DRAFT_1568886</name>
</gene>
<evidence type="ECO:0000313" key="2">
    <source>
        <dbReference type="Proteomes" id="UP000814033"/>
    </source>
</evidence>